<proteinExistence type="predicted"/>
<dbReference type="eggNOG" id="ENOG502SDEI">
    <property type="taxonomic scope" value="Eukaryota"/>
</dbReference>
<dbReference type="Proteomes" id="UP000009183">
    <property type="component" value="Chromosome 8"/>
</dbReference>
<gene>
    <name evidence="2" type="ordered locus">VIT_08s0040g00690</name>
</gene>
<dbReference type="PaxDb" id="29760-VIT_08s0040g00690.t01"/>
<dbReference type="EMBL" id="FN596008">
    <property type="protein sequence ID" value="CCB57136.1"/>
    <property type="molecule type" value="Genomic_DNA"/>
</dbReference>
<dbReference type="AlphaFoldDB" id="F6HQQ5"/>
<feature type="compositionally biased region" description="Basic and acidic residues" evidence="1">
    <location>
        <begin position="31"/>
        <end position="41"/>
    </location>
</feature>
<accession>F6HQQ5</accession>
<dbReference type="OrthoDB" id="847710at2759"/>
<dbReference type="HOGENOM" id="CLU_1743645_0_0_1"/>
<organism evidence="2 3">
    <name type="scientific">Vitis vinifera</name>
    <name type="common">Grape</name>
    <dbReference type="NCBI Taxonomy" id="29760"/>
    <lineage>
        <taxon>Eukaryota</taxon>
        <taxon>Viridiplantae</taxon>
        <taxon>Streptophyta</taxon>
        <taxon>Embryophyta</taxon>
        <taxon>Tracheophyta</taxon>
        <taxon>Spermatophyta</taxon>
        <taxon>Magnoliopsida</taxon>
        <taxon>eudicotyledons</taxon>
        <taxon>Gunneridae</taxon>
        <taxon>Pentapetalae</taxon>
        <taxon>rosids</taxon>
        <taxon>Vitales</taxon>
        <taxon>Vitaceae</taxon>
        <taxon>Viteae</taxon>
        <taxon>Vitis</taxon>
    </lineage>
</organism>
<feature type="region of interest" description="Disordered" evidence="1">
    <location>
        <begin position="1"/>
        <end position="50"/>
    </location>
</feature>
<protein>
    <submittedName>
        <fullName evidence="2">Uncharacterized protein</fullName>
    </submittedName>
</protein>
<name>F6HQQ5_VITVI</name>
<keyword evidence="3" id="KW-1185">Reference proteome</keyword>
<sequence>MAENKAEISPAEIPDSGKYSPIPGTTAGENPNKEEFKTVREPKRRKNCPTALDKFEELTPSNRAFSFSFDTKIAANSPESTPKFGSFNLGLVAAATPTTPTPDSDRLRKIPAGKVGVQAEEGEKGIEVSKEREGVGLLGLVDSINGID</sequence>
<evidence type="ECO:0000313" key="2">
    <source>
        <dbReference type="EMBL" id="CCB57136.1"/>
    </source>
</evidence>
<reference evidence="3" key="1">
    <citation type="journal article" date="2007" name="Nature">
        <title>The grapevine genome sequence suggests ancestral hexaploidization in major angiosperm phyla.</title>
        <authorList>
            <consortium name="The French-Italian Public Consortium for Grapevine Genome Characterization."/>
            <person name="Jaillon O."/>
            <person name="Aury J.-M."/>
            <person name="Noel B."/>
            <person name="Policriti A."/>
            <person name="Clepet C."/>
            <person name="Casagrande A."/>
            <person name="Choisne N."/>
            <person name="Aubourg S."/>
            <person name="Vitulo N."/>
            <person name="Jubin C."/>
            <person name="Vezzi A."/>
            <person name="Legeai F."/>
            <person name="Hugueney P."/>
            <person name="Dasilva C."/>
            <person name="Horner D."/>
            <person name="Mica E."/>
            <person name="Jublot D."/>
            <person name="Poulain J."/>
            <person name="Bruyere C."/>
            <person name="Billault A."/>
            <person name="Segurens B."/>
            <person name="Gouyvenoux M."/>
            <person name="Ugarte E."/>
            <person name="Cattonaro F."/>
            <person name="Anthouard V."/>
            <person name="Vico V."/>
            <person name="Del Fabbro C."/>
            <person name="Alaux M."/>
            <person name="Di Gaspero G."/>
            <person name="Dumas V."/>
            <person name="Felice N."/>
            <person name="Paillard S."/>
            <person name="Juman I."/>
            <person name="Moroldo M."/>
            <person name="Scalabrin S."/>
            <person name="Canaguier A."/>
            <person name="Le Clainche I."/>
            <person name="Malacrida G."/>
            <person name="Durand E."/>
            <person name="Pesole G."/>
            <person name="Laucou V."/>
            <person name="Chatelet P."/>
            <person name="Merdinoglu D."/>
            <person name="Delledonne M."/>
            <person name="Pezzotti M."/>
            <person name="Lecharny A."/>
            <person name="Scarpelli C."/>
            <person name="Artiguenave F."/>
            <person name="Pe M.E."/>
            <person name="Valle G."/>
            <person name="Morgante M."/>
            <person name="Caboche M."/>
            <person name="Adam-Blondon A.-F."/>
            <person name="Weissenbach J."/>
            <person name="Quetier F."/>
            <person name="Wincker P."/>
        </authorList>
    </citation>
    <scope>NUCLEOTIDE SEQUENCE [LARGE SCALE GENOMIC DNA]</scope>
    <source>
        <strain evidence="3">cv. Pinot noir / PN40024</strain>
    </source>
</reference>
<evidence type="ECO:0000313" key="3">
    <source>
        <dbReference type="Proteomes" id="UP000009183"/>
    </source>
</evidence>
<dbReference type="InParanoid" id="F6HQQ5"/>
<evidence type="ECO:0000256" key="1">
    <source>
        <dbReference type="SAM" id="MobiDB-lite"/>
    </source>
</evidence>